<dbReference type="Pfam" id="PF13740">
    <property type="entry name" value="ACT_6"/>
    <property type="match status" value="1"/>
</dbReference>
<dbReference type="EMBL" id="BRPL01000002">
    <property type="protein sequence ID" value="GLB46258.1"/>
    <property type="molecule type" value="Genomic_DNA"/>
</dbReference>
<dbReference type="PROSITE" id="PS51671">
    <property type="entry name" value="ACT"/>
    <property type="match status" value="1"/>
</dbReference>
<dbReference type="CDD" id="cd04872">
    <property type="entry name" value="ACT_1ZPV"/>
    <property type="match status" value="1"/>
</dbReference>
<dbReference type="InterPro" id="IPR050990">
    <property type="entry name" value="UPF0237/GcvR_regulator"/>
</dbReference>
<dbReference type="Gene3D" id="3.30.70.260">
    <property type="match status" value="1"/>
</dbReference>
<evidence type="ECO:0000256" key="1">
    <source>
        <dbReference type="HAMAP-Rule" id="MF_01054"/>
    </source>
</evidence>
<reference evidence="3" key="1">
    <citation type="submission" date="2022-07" db="EMBL/GenBank/DDBJ databases">
        <authorList>
            <person name="Kouya T."/>
            <person name="Ishiyama Y."/>
        </authorList>
    </citation>
    <scope>NUCLEOTIDE SEQUENCE</scope>
    <source>
        <strain evidence="3">WR16-4</strain>
    </source>
</reference>
<dbReference type="HAMAP" id="MF_01054">
    <property type="entry name" value="UPF0237"/>
    <property type="match status" value="1"/>
</dbReference>
<dbReference type="SUPFAM" id="SSF55021">
    <property type="entry name" value="ACT-like"/>
    <property type="match status" value="1"/>
</dbReference>
<dbReference type="Proteomes" id="UP001144204">
    <property type="component" value="Unassembled WGS sequence"/>
</dbReference>
<evidence type="ECO:0000313" key="3">
    <source>
        <dbReference type="EMBL" id="GLB46258.1"/>
    </source>
</evidence>
<accession>A0A9W6B0L8</accession>
<reference evidence="3" key="2">
    <citation type="journal article" date="2023" name="PLoS ONE">
        <title>Philodulcilactobacillus myokoensis gen. nov., sp. nov., a fructophilic, acidophilic, and agar-phobic lactic acid bacterium isolated from fermented vegetable extracts.</title>
        <authorList>
            <person name="Kouya T."/>
            <person name="Ishiyama Y."/>
            <person name="Ohashi S."/>
            <person name="Kumakubo R."/>
            <person name="Yamazaki T."/>
            <person name="Otaki T."/>
        </authorList>
    </citation>
    <scope>NUCLEOTIDE SEQUENCE</scope>
    <source>
        <strain evidence="3">WR16-4</strain>
    </source>
</reference>
<organism evidence="3 4">
    <name type="scientific">Philodulcilactobacillus myokoensis</name>
    <dbReference type="NCBI Taxonomy" id="2929573"/>
    <lineage>
        <taxon>Bacteria</taxon>
        <taxon>Bacillati</taxon>
        <taxon>Bacillota</taxon>
        <taxon>Bacilli</taxon>
        <taxon>Lactobacillales</taxon>
        <taxon>Lactobacillaceae</taxon>
        <taxon>Philodulcilactobacillus</taxon>
    </lineage>
</organism>
<evidence type="ECO:0000313" key="4">
    <source>
        <dbReference type="Proteomes" id="UP001144204"/>
    </source>
</evidence>
<comment type="caution">
    <text evidence="3">The sequence shown here is derived from an EMBL/GenBank/DDBJ whole genome shotgun (WGS) entry which is preliminary data.</text>
</comment>
<keyword evidence="4" id="KW-1185">Reference proteome</keyword>
<dbReference type="InterPro" id="IPR002912">
    <property type="entry name" value="ACT_dom"/>
</dbReference>
<dbReference type="InterPro" id="IPR045865">
    <property type="entry name" value="ACT-like_dom_sf"/>
</dbReference>
<dbReference type="RefSeq" id="WP_286135715.1">
    <property type="nucleotide sequence ID" value="NZ_BRPL01000002.1"/>
</dbReference>
<name>A0A9W6B0L8_9LACO</name>
<feature type="domain" description="ACT" evidence="2">
    <location>
        <begin position="4"/>
        <end position="82"/>
    </location>
</feature>
<dbReference type="NCBIfam" id="NF001220">
    <property type="entry name" value="PRK00194.1"/>
    <property type="match status" value="1"/>
</dbReference>
<dbReference type="PANTHER" id="PTHR34875">
    <property type="entry name" value="UPF0237 PROTEIN MJ1558"/>
    <property type="match status" value="1"/>
</dbReference>
<evidence type="ECO:0000259" key="2">
    <source>
        <dbReference type="PROSITE" id="PS51671"/>
    </source>
</evidence>
<dbReference type="AlphaFoldDB" id="A0A9W6B0L8"/>
<sequence length="89" mass="10042">MKIIITVVGKDQLGIVAKVSSKLAELNVNIVDISQTLMRNDFTMMLLGHLDTKKNDFKTVQDSLSKLGKEINVNIRVQRQEVFDAIQKL</sequence>
<gene>
    <name evidence="3" type="ORF">WR164_02370</name>
</gene>
<comment type="similarity">
    <text evidence="1">Belongs to the UPF0237 family.</text>
</comment>
<dbReference type="InterPro" id="IPR022986">
    <property type="entry name" value="UPF0237_ACT"/>
</dbReference>
<proteinExistence type="inferred from homology"/>
<protein>
    <recommendedName>
        <fullName evidence="1">UPF0237 protein WR164_02370</fullName>
    </recommendedName>
</protein>
<dbReference type="PANTHER" id="PTHR34875:SF6">
    <property type="entry name" value="UPF0237 PROTEIN MJ1558"/>
    <property type="match status" value="1"/>
</dbReference>